<keyword evidence="1" id="KW-1185">Reference proteome</keyword>
<reference evidence="2" key="1">
    <citation type="submission" date="2022-11" db="UniProtKB">
        <authorList>
            <consortium name="WormBaseParasite"/>
        </authorList>
    </citation>
    <scope>IDENTIFICATION</scope>
</reference>
<proteinExistence type="predicted"/>
<dbReference type="Proteomes" id="UP000887581">
    <property type="component" value="Unplaced"/>
</dbReference>
<evidence type="ECO:0000313" key="2">
    <source>
        <dbReference type="WBParaSite" id="sdigi.contig215.g6220.t1"/>
    </source>
</evidence>
<sequence length="75" mass="8602">MSTSKVSSVRRKFADLIIQKYKRVDDRISTIPRDAGSEDRCNCSNWVQCDCGRCMLDSDSFPVRCSQRHARRDSG</sequence>
<dbReference type="WBParaSite" id="sdigi.contig215.g6220.t1">
    <property type="protein sequence ID" value="sdigi.contig215.g6220.t1"/>
    <property type="gene ID" value="sdigi.contig215.g6220"/>
</dbReference>
<evidence type="ECO:0000313" key="1">
    <source>
        <dbReference type="Proteomes" id="UP000887581"/>
    </source>
</evidence>
<dbReference type="AlphaFoldDB" id="A0A915PS07"/>
<protein>
    <submittedName>
        <fullName evidence="2">Uncharacterized protein</fullName>
    </submittedName>
</protein>
<name>A0A915PS07_9BILA</name>
<accession>A0A915PS07</accession>
<organism evidence="1 2">
    <name type="scientific">Setaria digitata</name>
    <dbReference type="NCBI Taxonomy" id="48799"/>
    <lineage>
        <taxon>Eukaryota</taxon>
        <taxon>Metazoa</taxon>
        <taxon>Ecdysozoa</taxon>
        <taxon>Nematoda</taxon>
        <taxon>Chromadorea</taxon>
        <taxon>Rhabditida</taxon>
        <taxon>Spirurina</taxon>
        <taxon>Spiruromorpha</taxon>
        <taxon>Filarioidea</taxon>
        <taxon>Setariidae</taxon>
        <taxon>Setaria</taxon>
    </lineage>
</organism>